<evidence type="ECO:0000313" key="3">
    <source>
        <dbReference type="EMBL" id="MDT0441355.1"/>
    </source>
</evidence>
<dbReference type="InterPro" id="IPR006121">
    <property type="entry name" value="HMA_dom"/>
</dbReference>
<dbReference type="Proteomes" id="UP001183615">
    <property type="component" value="Unassembled WGS sequence"/>
</dbReference>
<protein>
    <submittedName>
        <fullName evidence="3">Heavy metal-associated domain-containing protein</fullName>
    </submittedName>
</protein>
<reference evidence="4" key="1">
    <citation type="submission" date="2023-07" db="EMBL/GenBank/DDBJ databases">
        <title>30 novel species of actinomycetes from the DSMZ collection.</title>
        <authorList>
            <person name="Nouioui I."/>
        </authorList>
    </citation>
    <scope>NUCLEOTIDE SEQUENCE [LARGE SCALE GENOMIC DNA]</scope>
    <source>
        <strain evidence="4">DSM 41886</strain>
    </source>
</reference>
<keyword evidence="4" id="KW-1185">Reference proteome</keyword>
<dbReference type="CDD" id="cd00371">
    <property type="entry name" value="HMA"/>
    <property type="match status" value="1"/>
</dbReference>
<evidence type="ECO:0000256" key="1">
    <source>
        <dbReference type="ARBA" id="ARBA00022723"/>
    </source>
</evidence>
<gene>
    <name evidence="3" type="ORF">RM779_01900</name>
</gene>
<name>A0ABU2RXB6_9ACTN</name>
<feature type="domain" description="HMA" evidence="2">
    <location>
        <begin position="6"/>
        <end position="71"/>
    </location>
</feature>
<proteinExistence type="predicted"/>
<keyword evidence="1" id="KW-0479">Metal-binding</keyword>
<sequence>MSEATYISTYEVIGMACRSCAATVTEEVELVDGVTSVTVDVASGSMTVTSERESDPIAVRAAVEEAGYELTTPQGLSVGSSTQP</sequence>
<dbReference type="RefSeq" id="WP_311615054.1">
    <property type="nucleotide sequence ID" value="NZ_JAVREV010000001.1"/>
</dbReference>
<evidence type="ECO:0000313" key="4">
    <source>
        <dbReference type="Proteomes" id="UP001183615"/>
    </source>
</evidence>
<dbReference type="InterPro" id="IPR017969">
    <property type="entry name" value="Heavy-metal-associated_CS"/>
</dbReference>
<accession>A0ABU2RXB6</accession>
<evidence type="ECO:0000259" key="2">
    <source>
        <dbReference type="PROSITE" id="PS50846"/>
    </source>
</evidence>
<dbReference type="PROSITE" id="PS50846">
    <property type="entry name" value="HMA_2"/>
    <property type="match status" value="1"/>
</dbReference>
<dbReference type="PROSITE" id="PS01047">
    <property type="entry name" value="HMA_1"/>
    <property type="match status" value="1"/>
</dbReference>
<dbReference type="InterPro" id="IPR036163">
    <property type="entry name" value="HMA_dom_sf"/>
</dbReference>
<dbReference type="Gene3D" id="3.30.70.100">
    <property type="match status" value="1"/>
</dbReference>
<organism evidence="3 4">
    <name type="scientific">Streptomyces johnsoniae</name>
    <dbReference type="NCBI Taxonomy" id="3075532"/>
    <lineage>
        <taxon>Bacteria</taxon>
        <taxon>Bacillati</taxon>
        <taxon>Actinomycetota</taxon>
        <taxon>Actinomycetes</taxon>
        <taxon>Kitasatosporales</taxon>
        <taxon>Streptomycetaceae</taxon>
        <taxon>Streptomyces</taxon>
    </lineage>
</organism>
<dbReference type="SUPFAM" id="SSF55008">
    <property type="entry name" value="HMA, heavy metal-associated domain"/>
    <property type="match status" value="1"/>
</dbReference>
<dbReference type="EMBL" id="JAVREV010000001">
    <property type="protein sequence ID" value="MDT0441355.1"/>
    <property type="molecule type" value="Genomic_DNA"/>
</dbReference>
<dbReference type="Pfam" id="PF00403">
    <property type="entry name" value="HMA"/>
    <property type="match status" value="1"/>
</dbReference>
<comment type="caution">
    <text evidence="3">The sequence shown here is derived from an EMBL/GenBank/DDBJ whole genome shotgun (WGS) entry which is preliminary data.</text>
</comment>